<dbReference type="InterPro" id="IPR024768">
    <property type="entry name" value="Marf1"/>
</dbReference>
<reference evidence="3" key="1">
    <citation type="journal article" date="2021" name="New Phytol.">
        <title>Evolutionary innovations through gain and loss of genes in the ectomycorrhizal Boletales.</title>
        <authorList>
            <person name="Wu G."/>
            <person name="Miyauchi S."/>
            <person name="Morin E."/>
            <person name="Kuo A."/>
            <person name="Drula E."/>
            <person name="Varga T."/>
            <person name="Kohler A."/>
            <person name="Feng B."/>
            <person name="Cao Y."/>
            <person name="Lipzen A."/>
            <person name="Daum C."/>
            <person name="Hundley H."/>
            <person name="Pangilinan J."/>
            <person name="Johnson J."/>
            <person name="Barry K."/>
            <person name="LaButti K."/>
            <person name="Ng V."/>
            <person name="Ahrendt S."/>
            <person name="Min B."/>
            <person name="Choi I.G."/>
            <person name="Park H."/>
            <person name="Plett J.M."/>
            <person name="Magnuson J."/>
            <person name="Spatafora J.W."/>
            <person name="Nagy L.G."/>
            <person name="Henrissat B."/>
            <person name="Grigoriev I.V."/>
            <person name="Yang Z.L."/>
            <person name="Xu J."/>
            <person name="Martin F.M."/>
        </authorList>
    </citation>
    <scope>NUCLEOTIDE SEQUENCE</scope>
    <source>
        <strain evidence="3">KKN 215</strain>
    </source>
</reference>
<dbReference type="Gene3D" id="3.40.50.1010">
    <property type="entry name" value="5'-nuclease"/>
    <property type="match status" value="1"/>
</dbReference>
<name>A0A8K0V0L3_9AGAR</name>
<dbReference type="PANTHER" id="PTHR14379">
    <property type="entry name" value="LIMKAIN B LKAP"/>
    <property type="match status" value="1"/>
</dbReference>
<organism evidence="3 4">
    <name type="scientific">Cristinia sonorae</name>
    <dbReference type="NCBI Taxonomy" id="1940300"/>
    <lineage>
        <taxon>Eukaryota</taxon>
        <taxon>Fungi</taxon>
        <taxon>Dikarya</taxon>
        <taxon>Basidiomycota</taxon>
        <taxon>Agaricomycotina</taxon>
        <taxon>Agaricomycetes</taxon>
        <taxon>Agaricomycetidae</taxon>
        <taxon>Agaricales</taxon>
        <taxon>Pleurotineae</taxon>
        <taxon>Stephanosporaceae</taxon>
        <taxon>Cristinia</taxon>
    </lineage>
</organism>
<proteinExistence type="predicted"/>
<feature type="domain" description="NYN" evidence="2">
    <location>
        <begin position="7"/>
        <end position="150"/>
    </location>
</feature>
<feature type="region of interest" description="Disordered" evidence="1">
    <location>
        <begin position="182"/>
        <end position="213"/>
    </location>
</feature>
<accession>A0A8K0V0L3</accession>
<feature type="region of interest" description="Disordered" evidence="1">
    <location>
        <begin position="248"/>
        <end position="285"/>
    </location>
</feature>
<evidence type="ECO:0000313" key="3">
    <source>
        <dbReference type="EMBL" id="KAH8107154.1"/>
    </source>
</evidence>
<dbReference type="GO" id="GO:0010468">
    <property type="term" value="P:regulation of gene expression"/>
    <property type="evidence" value="ECO:0007669"/>
    <property type="project" value="InterPro"/>
</dbReference>
<dbReference type="InterPro" id="IPR021139">
    <property type="entry name" value="NYN"/>
</dbReference>
<evidence type="ECO:0000313" key="4">
    <source>
        <dbReference type="Proteomes" id="UP000813824"/>
    </source>
</evidence>
<gene>
    <name evidence="3" type="ORF">BXZ70DRAFT_916636</name>
</gene>
<dbReference type="PANTHER" id="PTHR14379:SF3">
    <property type="entry name" value="MEIOSIS REGULATOR AND MRNA STABILITY FACTOR 1"/>
    <property type="match status" value="1"/>
</dbReference>
<evidence type="ECO:0000259" key="2">
    <source>
        <dbReference type="Pfam" id="PF01936"/>
    </source>
</evidence>
<dbReference type="Pfam" id="PF01936">
    <property type="entry name" value="NYN"/>
    <property type="match status" value="1"/>
</dbReference>
<dbReference type="GO" id="GO:0005777">
    <property type="term" value="C:peroxisome"/>
    <property type="evidence" value="ECO:0007669"/>
    <property type="project" value="InterPro"/>
</dbReference>
<dbReference type="CDD" id="cd10910">
    <property type="entry name" value="PIN_limkain_b1_N_like"/>
    <property type="match status" value="1"/>
</dbReference>
<feature type="compositionally biased region" description="Polar residues" evidence="1">
    <location>
        <begin position="252"/>
        <end position="279"/>
    </location>
</feature>
<dbReference type="Proteomes" id="UP000813824">
    <property type="component" value="Unassembled WGS sequence"/>
</dbReference>
<feature type="compositionally biased region" description="Polar residues" evidence="1">
    <location>
        <begin position="186"/>
        <end position="213"/>
    </location>
</feature>
<feature type="region of interest" description="Disordered" evidence="1">
    <location>
        <begin position="315"/>
        <end position="377"/>
    </location>
</feature>
<dbReference type="GO" id="GO:1905762">
    <property type="term" value="F:CCR4-NOT complex binding"/>
    <property type="evidence" value="ECO:0007669"/>
    <property type="project" value="TreeGrafter"/>
</dbReference>
<protein>
    <submittedName>
        <fullName evidence="3">NYN domain-containing protein</fullName>
    </submittedName>
</protein>
<sequence length="491" mass="53652">MDLSEPVAIFWDYENIAPQSNKSCYETVHKVRDIALRFGTVKSMKAYMRLSDLSSEKGNNLRSDLQSSGVSLTDCPHNGRKEVADKMMLVDMMQFGWDNPAPATIILISADSDFAYGVSVLRLRHYRVVIMAPSVIIHDSLKYQASEFYDWDAVVSGKYSHAGRSMDFCHRPSSSQLLPIQLPAPLSSSTSGDSRHATPNTRSRDSPISSHIAQGMDTTTPVRAMYHSHHSQESSTSEQYIMVHTTKGKESWPTSMRSSISPSTFVTAQTPSDTMTSGYTKDHKSGMPQSLAAVFTEEPGETDFAGAIRSRISRMEGPADTPNAERAMPQRATSSLPTPGNPRPTDSPVVRPATAGPILYPSGFTSSSDGSQESEDLSMSVQTLPAASTHTRVTIVSTIAPQAPRAVPRNFLPLVQVLDRLRESGNHRPLRSSVAIALPRAHPKVYENAGVQRFKQYADIAKQKGFVELGGSEGDAWIALMPEWHGLGLVA</sequence>
<keyword evidence="4" id="KW-1185">Reference proteome</keyword>
<dbReference type="AlphaFoldDB" id="A0A8K0V0L3"/>
<dbReference type="EMBL" id="JAEVFJ010000002">
    <property type="protein sequence ID" value="KAH8107154.1"/>
    <property type="molecule type" value="Genomic_DNA"/>
</dbReference>
<dbReference type="OrthoDB" id="549353at2759"/>
<feature type="compositionally biased region" description="Polar residues" evidence="1">
    <location>
        <begin position="363"/>
        <end position="377"/>
    </location>
</feature>
<dbReference type="GO" id="GO:0004540">
    <property type="term" value="F:RNA nuclease activity"/>
    <property type="evidence" value="ECO:0007669"/>
    <property type="project" value="InterPro"/>
</dbReference>
<comment type="caution">
    <text evidence="3">The sequence shown here is derived from an EMBL/GenBank/DDBJ whole genome shotgun (WGS) entry which is preliminary data.</text>
</comment>
<evidence type="ECO:0000256" key="1">
    <source>
        <dbReference type="SAM" id="MobiDB-lite"/>
    </source>
</evidence>